<dbReference type="GO" id="GO:0044423">
    <property type="term" value="C:virion component"/>
    <property type="evidence" value="ECO:0007669"/>
    <property type="project" value="UniProtKB-KW"/>
</dbReference>
<dbReference type="Proteomes" id="UP000593702">
    <property type="component" value="Segment"/>
</dbReference>
<evidence type="ECO:0000256" key="2">
    <source>
        <dbReference type="ARBA" id="ARBA00022664"/>
    </source>
</evidence>
<keyword evidence="6" id="KW-1185">Reference proteome</keyword>
<name>A0A7R5WF34_9POXV</name>
<gene>
    <name evidence="5" type="ORF">DLEV_034</name>
</gene>
<dbReference type="Gene3D" id="3.40.50.11680">
    <property type="entry name" value="Poxvirus mRNA capping enzyme, small subunit"/>
    <property type="match status" value="1"/>
</dbReference>
<dbReference type="Pfam" id="PF03341">
    <property type="entry name" value="Pox_mRNA-cap"/>
    <property type="match status" value="1"/>
</dbReference>
<keyword evidence="3" id="KW-0946">Virion</keyword>
<evidence type="ECO:0000256" key="4">
    <source>
        <dbReference type="ARBA" id="ARBA00023042"/>
    </source>
</evidence>
<dbReference type="GO" id="GO:0004482">
    <property type="term" value="F:mRNA 5'-cap (guanine-N7-)-methyltransferase activity"/>
    <property type="evidence" value="ECO:0007669"/>
    <property type="project" value="InterPro"/>
</dbReference>
<reference evidence="5 6" key="1">
    <citation type="submission" date="2015-04" db="EMBL/GenBank/DDBJ databases">
        <title>Diachasmimorpha longicaudata entomopoxvirus genome.</title>
        <authorList>
            <person name="Coffman K.A."/>
            <person name="Burke G.R."/>
        </authorList>
    </citation>
    <scope>NUCLEOTIDE SEQUENCE [LARGE SCALE GENOMIC DNA]</scope>
</reference>
<comment type="subcellular location">
    <subcellularLocation>
        <location evidence="1">Virion</location>
    </subcellularLocation>
</comment>
<evidence type="ECO:0000313" key="5">
    <source>
        <dbReference type="EMBL" id="AKS26325.1"/>
    </source>
</evidence>
<accession>A0A7R5WF34</accession>
<dbReference type="EMBL" id="KR095315">
    <property type="protein sequence ID" value="AKS26325.1"/>
    <property type="molecule type" value="Genomic_DNA"/>
</dbReference>
<dbReference type="InterPro" id="IPR005009">
    <property type="entry name" value="Poxvirus_mRNA-cap_ssu"/>
</dbReference>
<keyword evidence="2" id="KW-0507">mRNA processing</keyword>
<dbReference type="InterPro" id="IPR043096">
    <property type="entry name" value="Poxvirus_mRNA-cap_ssu_sf"/>
</dbReference>
<organism evidence="5 6">
    <name type="scientific">Diachasmimorpha longicaudata entomopoxvirus</name>
    <dbReference type="NCBI Taxonomy" id="109981"/>
    <lineage>
        <taxon>Viruses</taxon>
        <taxon>Varidnaviria</taxon>
        <taxon>Bamfordvirae</taxon>
        <taxon>Nucleocytoviricota</taxon>
        <taxon>Pokkesviricetes</taxon>
        <taxon>Chitovirales</taxon>
        <taxon>Poxviridae</taxon>
        <taxon>Entomopoxvirinae</taxon>
        <taxon>Epsilonentomopoxvirus</taxon>
        <taxon>Epsilonentomopoxvirus dlongicaudata</taxon>
        <taxon>Diachasmimorpha entomopoxvirus</taxon>
    </lineage>
</organism>
<proteinExistence type="predicted"/>
<evidence type="ECO:0000256" key="1">
    <source>
        <dbReference type="ARBA" id="ARBA00004328"/>
    </source>
</evidence>
<sequence length="304" mass="35616">MFQELKSFLDIISSLKKKWMTKDYIYFKTNLPSLSLGVSDIVIEPGASDVNIRNTDFFLTYGILHELIQIYNTMTDGLFEFFCVNILDKHIQSDSLVTQLYTLLQSKNIKQFDFTQKKFFREQTKFKRGSELKNITNCFSNTRITKHILDVFGLNINLDNIFLIKLPTLTSVCITDYLKILSSVFAKTVILKSVDDNMFCDSFYVLCLEPDVEKYSLFSSKLKTPKEGMYLRSLLSKTTTEYPIFQDTIKEFAKTLHYISFNFITELIKLLEKGAEERLRTNEGWQVFDDYIKNEWDTQRALQK</sequence>
<evidence type="ECO:0000313" key="6">
    <source>
        <dbReference type="Proteomes" id="UP000593702"/>
    </source>
</evidence>
<keyword evidence="4" id="KW-0506">mRNA capping</keyword>
<protein>
    <submittedName>
        <fullName evidence="5">Putative mRNA capping enzyme small subunit</fullName>
    </submittedName>
</protein>
<evidence type="ECO:0000256" key="3">
    <source>
        <dbReference type="ARBA" id="ARBA00022844"/>
    </source>
</evidence>